<comment type="caution">
    <text evidence="2">The sequence shown here is derived from an EMBL/GenBank/DDBJ whole genome shotgun (WGS) entry which is preliminary data.</text>
</comment>
<sequence length="365" mass="39796">MTGFAGFSFDNQDSSEINTLAVTPQDNLTEEASQDLNTGFAGFSFDNQEGGVTAINPKTVGSNVEPTVEDPVTEDKGFEFVDPFIKTPIALGYGMASWPFAQAARFGAMGGQHAQQALGLVPEMSDEEITDLGNQTAEWISTLGGNLDPKSKIGKSAMNLAGKAVEPITMAAHWLNSGIDEERFPHLKQLADTSAEAMMFGFLHKFGKESIDIGKRQLKIREKKGQAKVRAQKKLEQKQTEVLAKAEKEAKEGKLQEIITEYQEAIIPIVKEQTAGQPPSGQRIKTQAERAQAEILARQEASPEQQPGRVVREAERFQEGIIPDRRSLSEQSQGSGFDGFEIKKPDLRGEPQSGAGELRPEPVVP</sequence>
<proteinExistence type="predicted"/>
<accession>X0RZW6</accession>
<feature type="region of interest" description="Disordered" evidence="1">
    <location>
        <begin position="296"/>
        <end position="365"/>
    </location>
</feature>
<evidence type="ECO:0000313" key="2">
    <source>
        <dbReference type="EMBL" id="GAF74369.1"/>
    </source>
</evidence>
<reference evidence="2" key="1">
    <citation type="journal article" date="2014" name="Front. Microbiol.">
        <title>High frequency of phylogenetically diverse reductive dehalogenase-homologous genes in deep subseafloor sedimentary metagenomes.</title>
        <authorList>
            <person name="Kawai M."/>
            <person name="Futagami T."/>
            <person name="Toyoda A."/>
            <person name="Takaki Y."/>
            <person name="Nishi S."/>
            <person name="Hori S."/>
            <person name="Arai W."/>
            <person name="Tsubouchi T."/>
            <person name="Morono Y."/>
            <person name="Uchiyama I."/>
            <person name="Ito T."/>
            <person name="Fujiyama A."/>
            <person name="Inagaki F."/>
            <person name="Takami H."/>
        </authorList>
    </citation>
    <scope>NUCLEOTIDE SEQUENCE</scope>
    <source>
        <strain evidence="2">Expedition CK06-06</strain>
    </source>
</reference>
<organism evidence="2">
    <name type="scientific">marine sediment metagenome</name>
    <dbReference type="NCBI Taxonomy" id="412755"/>
    <lineage>
        <taxon>unclassified sequences</taxon>
        <taxon>metagenomes</taxon>
        <taxon>ecological metagenomes</taxon>
    </lineage>
</organism>
<dbReference type="AlphaFoldDB" id="X0RZW6"/>
<feature type="compositionally biased region" description="Basic and acidic residues" evidence="1">
    <location>
        <begin position="340"/>
        <end position="349"/>
    </location>
</feature>
<name>X0RZW6_9ZZZZ</name>
<feature type="compositionally biased region" description="Basic and acidic residues" evidence="1">
    <location>
        <begin position="310"/>
        <end position="328"/>
    </location>
</feature>
<gene>
    <name evidence="2" type="ORF">S01H1_10792</name>
</gene>
<dbReference type="EMBL" id="BARS01005500">
    <property type="protein sequence ID" value="GAF74369.1"/>
    <property type="molecule type" value="Genomic_DNA"/>
</dbReference>
<protein>
    <submittedName>
        <fullName evidence="2">Uncharacterized protein</fullName>
    </submittedName>
</protein>
<feature type="non-terminal residue" evidence="2">
    <location>
        <position position="365"/>
    </location>
</feature>
<evidence type="ECO:0000256" key="1">
    <source>
        <dbReference type="SAM" id="MobiDB-lite"/>
    </source>
</evidence>